<dbReference type="EMBL" id="AMSP01000001">
    <property type="protein sequence ID" value="EKU49526.1"/>
    <property type="molecule type" value="Genomic_DNA"/>
</dbReference>
<feature type="transmembrane region" description="Helical" evidence="1">
    <location>
        <begin position="24"/>
        <end position="43"/>
    </location>
</feature>
<keyword evidence="1" id="KW-0472">Membrane</keyword>
<dbReference type="Proteomes" id="UP000009879">
    <property type="component" value="Unassembled WGS sequence"/>
</dbReference>
<keyword evidence="1" id="KW-1133">Transmembrane helix</keyword>
<name>K9ATY7_9MICO</name>
<evidence type="ECO:0000313" key="3">
    <source>
        <dbReference type="Proteomes" id="UP000009879"/>
    </source>
</evidence>
<sequence>MRMTHDRKESLSSGELRNEHLKKFGIKALVLIPLALLGWLLAMNSPMGALVPVLIVVGGTVVLAIDGVLRYRAERHTVHG</sequence>
<accession>K9ATY7</accession>
<gene>
    <name evidence="2" type="ORF">C272_02285</name>
</gene>
<reference evidence="2 3" key="1">
    <citation type="submission" date="2012-09" db="EMBL/GenBank/DDBJ databases">
        <title>Genome Sequence of Brevibacterium casei S18.</title>
        <authorList>
            <person name="Sharma R."/>
            <person name="Singh A."/>
            <person name="Jangir P.K."/>
        </authorList>
    </citation>
    <scope>NUCLEOTIDE SEQUENCE [LARGE SCALE GENOMIC DNA]</scope>
    <source>
        <strain evidence="2 3">S18</strain>
    </source>
</reference>
<dbReference type="AlphaFoldDB" id="K9ATY7"/>
<keyword evidence="1" id="KW-0812">Transmembrane</keyword>
<proteinExistence type="predicted"/>
<protein>
    <submittedName>
        <fullName evidence="2">Uncharacterized protein</fullName>
    </submittedName>
</protein>
<evidence type="ECO:0000313" key="2">
    <source>
        <dbReference type="EMBL" id="EKU49526.1"/>
    </source>
</evidence>
<keyword evidence="3" id="KW-1185">Reference proteome</keyword>
<organism evidence="2 3">
    <name type="scientific">Brevibacterium casei S18</name>
    <dbReference type="NCBI Taxonomy" id="1229781"/>
    <lineage>
        <taxon>Bacteria</taxon>
        <taxon>Bacillati</taxon>
        <taxon>Actinomycetota</taxon>
        <taxon>Actinomycetes</taxon>
        <taxon>Micrococcales</taxon>
        <taxon>Brevibacteriaceae</taxon>
        <taxon>Brevibacterium</taxon>
    </lineage>
</organism>
<comment type="caution">
    <text evidence="2">The sequence shown here is derived from an EMBL/GenBank/DDBJ whole genome shotgun (WGS) entry which is preliminary data.</text>
</comment>
<evidence type="ECO:0000256" key="1">
    <source>
        <dbReference type="SAM" id="Phobius"/>
    </source>
</evidence>
<feature type="transmembrane region" description="Helical" evidence="1">
    <location>
        <begin position="49"/>
        <end position="69"/>
    </location>
</feature>